<dbReference type="Pfam" id="PF06294">
    <property type="entry name" value="CH_2"/>
    <property type="match status" value="1"/>
</dbReference>
<gene>
    <name evidence="3" type="primary">LOC115286030</name>
</gene>
<reference evidence="3" key="3">
    <citation type="submission" date="2025-09" db="UniProtKB">
        <authorList>
            <consortium name="Ensembl"/>
        </authorList>
    </citation>
    <scope>IDENTIFICATION</scope>
</reference>
<dbReference type="Gene3D" id="1.10.418.10">
    <property type="entry name" value="Calponin-like domain"/>
    <property type="match status" value="1"/>
</dbReference>
<dbReference type="GO" id="GO:0051493">
    <property type="term" value="P:regulation of cytoskeleton organization"/>
    <property type="evidence" value="ECO:0007669"/>
    <property type="project" value="TreeGrafter"/>
</dbReference>
<feature type="compositionally biased region" description="Polar residues" evidence="1">
    <location>
        <begin position="268"/>
        <end position="278"/>
    </location>
</feature>
<dbReference type="InterPro" id="IPR001715">
    <property type="entry name" value="CH_dom"/>
</dbReference>
<feature type="domain" description="Calponin-homology (CH)" evidence="2">
    <location>
        <begin position="19"/>
        <end position="139"/>
    </location>
</feature>
<dbReference type="PANTHER" id="PTHR12509">
    <property type="entry name" value="SPERMATOGENESIS-ASSOCIATED 4-RELATED"/>
    <property type="match status" value="1"/>
</dbReference>
<organism evidence="3 4">
    <name type="scientific">Suricata suricatta</name>
    <name type="common">Meerkat</name>
    <dbReference type="NCBI Taxonomy" id="37032"/>
    <lineage>
        <taxon>Eukaryota</taxon>
        <taxon>Metazoa</taxon>
        <taxon>Chordata</taxon>
        <taxon>Craniata</taxon>
        <taxon>Vertebrata</taxon>
        <taxon>Euteleostomi</taxon>
        <taxon>Mammalia</taxon>
        <taxon>Eutheria</taxon>
        <taxon>Laurasiatheria</taxon>
        <taxon>Carnivora</taxon>
        <taxon>Feliformia</taxon>
        <taxon>Herpestidae</taxon>
        <taxon>Suricata</taxon>
    </lineage>
</organism>
<evidence type="ECO:0000313" key="4">
    <source>
        <dbReference type="Proteomes" id="UP000472268"/>
    </source>
</evidence>
<dbReference type="SUPFAM" id="SSF47576">
    <property type="entry name" value="Calponin-homology domain, CH-domain"/>
    <property type="match status" value="1"/>
</dbReference>
<dbReference type="FunFam" id="1.10.418.10:FF:000059">
    <property type="entry name" value="RIKEN cDNA 6430531B16 gene"/>
    <property type="match status" value="1"/>
</dbReference>
<reference evidence="3 4" key="1">
    <citation type="submission" date="2019-05" db="EMBL/GenBank/DDBJ databases">
        <title>A Chromosome-scale Meerkat (S. suricatta) Genome Assembly.</title>
        <authorList>
            <person name="Dudchenko O."/>
            <person name="Lieberman Aiden E."/>
            <person name="Tung J."/>
            <person name="Barreiro L.B."/>
            <person name="Clutton-Brock T.H."/>
        </authorList>
    </citation>
    <scope>NUCLEOTIDE SEQUENCE [LARGE SCALE GENOMIC DNA]</scope>
</reference>
<dbReference type="Ensembl" id="ENSSSUT00005001662.1">
    <property type="protein sequence ID" value="ENSSSUP00005001412.1"/>
    <property type="gene ID" value="ENSSSUG00005000996.1"/>
</dbReference>
<dbReference type="GeneID" id="115286030"/>
<dbReference type="Proteomes" id="UP000472268">
    <property type="component" value="Chromosome 2"/>
</dbReference>
<proteinExistence type="predicted"/>
<dbReference type="GO" id="GO:0008017">
    <property type="term" value="F:microtubule binding"/>
    <property type="evidence" value="ECO:0007669"/>
    <property type="project" value="TreeGrafter"/>
</dbReference>
<evidence type="ECO:0000256" key="1">
    <source>
        <dbReference type="SAM" id="MobiDB-lite"/>
    </source>
</evidence>
<dbReference type="InterPro" id="IPR036872">
    <property type="entry name" value="CH_dom_sf"/>
</dbReference>
<dbReference type="RefSeq" id="XP_029788679.1">
    <property type="nucleotide sequence ID" value="XM_029932819.1"/>
</dbReference>
<accession>A0A673SM82</accession>
<evidence type="ECO:0000313" key="3">
    <source>
        <dbReference type="Ensembl" id="ENSSSUP00005001412.1"/>
    </source>
</evidence>
<name>A0A673SM82_SURSU</name>
<dbReference type="InterPro" id="IPR052111">
    <property type="entry name" value="Spermatogenesis_Ciliary_MAP"/>
</dbReference>
<reference evidence="3" key="2">
    <citation type="submission" date="2025-08" db="UniProtKB">
        <authorList>
            <consortium name="Ensembl"/>
        </authorList>
    </citation>
    <scope>IDENTIFICATION</scope>
</reference>
<dbReference type="PANTHER" id="PTHR12509:SF14">
    <property type="entry name" value="SPERM FLAGELLAR 1 LIKE"/>
    <property type="match status" value="1"/>
</dbReference>
<feature type="region of interest" description="Disordered" evidence="1">
    <location>
        <begin position="257"/>
        <end position="278"/>
    </location>
</feature>
<feature type="region of interest" description="Disordered" evidence="1">
    <location>
        <begin position="179"/>
        <end position="202"/>
    </location>
</feature>
<protein>
    <recommendedName>
        <fullName evidence="2">Calponin-homology (CH) domain-containing protein</fullName>
    </recommendedName>
</protein>
<dbReference type="AlphaFoldDB" id="A0A673SM82"/>
<dbReference type="InterPro" id="IPR010441">
    <property type="entry name" value="CH_2"/>
</dbReference>
<feature type="compositionally biased region" description="Gly residues" evidence="1">
    <location>
        <begin position="189"/>
        <end position="198"/>
    </location>
</feature>
<evidence type="ECO:0000259" key="2">
    <source>
        <dbReference type="PROSITE" id="PS50021"/>
    </source>
</evidence>
<dbReference type="GO" id="GO:0005930">
    <property type="term" value="C:axoneme"/>
    <property type="evidence" value="ECO:0007669"/>
    <property type="project" value="TreeGrafter"/>
</dbReference>
<sequence>MLGAAGQTPRASPPPPLPPGALRGLCAWLDGLPLSRPKRHLARDFSDGVMLAEIVKHFYPRLVDLHNYVPTCNTDRKLSNWSTLNSVCVPVPWSLSIRPDSWGLLAKWTPPISLRATWQVSRGPVLTTPLTSCLSSNHGKVFHKLRLWVSETDIRKVVANTPGAIEPILCALREKVTDGAAHQHPPGTAGPGPSGGIADGPWAELCAPRHAGGIRVPGFGELRPRQREEFALREGRGVLASDTTQAAASQVGALGLSTPHAGLPGPTAASSVKTPQTPEKTGCCVCTGGGPAGGPWGHLDSGLQQLLEEKEQALAVLQEMVKILQMKVVRLEHLVKLKDQRIGELTRLGDKAND</sequence>
<dbReference type="PROSITE" id="PS50021">
    <property type="entry name" value="CH"/>
    <property type="match status" value="1"/>
</dbReference>
<keyword evidence="4" id="KW-1185">Reference proteome</keyword>